<dbReference type="SUPFAM" id="SSF51735">
    <property type="entry name" value="NAD(P)-binding Rossmann-fold domains"/>
    <property type="match status" value="1"/>
</dbReference>
<proteinExistence type="inferred from homology"/>
<dbReference type="Gene3D" id="3.40.50.720">
    <property type="entry name" value="NAD(P)-binding Rossmann-like Domain"/>
    <property type="match status" value="1"/>
</dbReference>
<evidence type="ECO:0000313" key="3">
    <source>
        <dbReference type="EMBL" id="AKD43505.1"/>
    </source>
</evidence>
<dbReference type="PANTHER" id="PTHR43639:SF1">
    <property type="entry name" value="SHORT-CHAIN DEHYDROGENASE_REDUCTASE FAMILY PROTEIN"/>
    <property type="match status" value="1"/>
</dbReference>
<dbReference type="PANTHER" id="PTHR43639">
    <property type="entry name" value="OXIDOREDUCTASE, SHORT-CHAIN DEHYDROGENASE/REDUCTASE FAMILY (AFU_ORTHOLOGUE AFUA_5G02870)"/>
    <property type="match status" value="1"/>
</dbReference>
<accession>A0A0F6QE25</accession>
<name>A0A0F6QE25_9ACTN</name>
<dbReference type="SMR" id="A0A0F6QE25"/>
<keyword evidence="2" id="KW-0560">Oxidoreductase</keyword>
<dbReference type="InterPro" id="IPR002347">
    <property type="entry name" value="SDR_fam"/>
</dbReference>
<organism evidence="3">
    <name type="scientific">Streptomyces minoensis</name>
    <dbReference type="NCBI Taxonomy" id="67329"/>
    <lineage>
        <taxon>Bacteria</taxon>
        <taxon>Bacillati</taxon>
        <taxon>Actinomycetota</taxon>
        <taxon>Actinomycetes</taxon>
        <taxon>Kitasatosporales</taxon>
        <taxon>Streptomycetaceae</taxon>
        <taxon>Streptomyces</taxon>
    </lineage>
</organism>
<dbReference type="InterPro" id="IPR036291">
    <property type="entry name" value="NAD(P)-bd_dom_sf"/>
</dbReference>
<gene>
    <name evidence="3" type="primary">dutI</name>
</gene>
<reference evidence="3" key="1">
    <citation type="submission" date="2015-01" db="EMBL/GenBank/DDBJ databases">
        <authorList>
            <person name="Wang S."/>
            <person name="Zhang S."/>
            <person name="Shao L."/>
            <person name="Yu D."/>
            <person name="Zhan J."/>
        </authorList>
    </citation>
    <scope>NUCLEOTIDE SEQUENCE</scope>
    <source>
        <strain evidence="3">NRRL B-5482</strain>
    </source>
</reference>
<reference evidence="3" key="2">
    <citation type="submission" date="2015-04" db="EMBL/GenBank/DDBJ databases">
        <title>Identification and manipulation of the dutomycin biosynthetic gene cluster.</title>
        <authorList>
            <person name="Zhang Q."/>
            <person name="Skidmore C."/>
            <person name="Rasmussen M."/>
            <person name="Chang C.-W.T."/>
        </authorList>
    </citation>
    <scope>NUCLEOTIDE SEQUENCE</scope>
    <source>
        <strain evidence="3">NRRL B-5482</strain>
    </source>
</reference>
<dbReference type="Pfam" id="PF13561">
    <property type="entry name" value="adh_short_C2"/>
    <property type="match status" value="1"/>
</dbReference>
<sequence length="259" mass="26539">MSEPQTRSEVPPLPGLKGKSALVIGGTRGVGRAVTEKLAASGCDVIATFAHSEADAEALLADLKDTPGSLTALRADARRASTPPELMREVRERHGRLDILIHSAASAHPMPTLGMRLREVYADTATAVVPLAASAAASADLMSEGGRIIVVSASVARGVAPHMVSLGVAKAALESLTRFVAVELASRGITVNAVSASKLDKGADTTRPEVARAIGARTPAGRLATPRDVADTVALLCLPEAQWITGHVVSADGGLSLLA</sequence>
<dbReference type="AlphaFoldDB" id="A0A0F6QE25"/>
<dbReference type="EMBL" id="KP710956">
    <property type="protein sequence ID" value="AKD43505.1"/>
    <property type="molecule type" value="Genomic_DNA"/>
</dbReference>
<dbReference type="GO" id="GO:0016491">
    <property type="term" value="F:oxidoreductase activity"/>
    <property type="evidence" value="ECO:0007669"/>
    <property type="project" value="UniProtKB-KW"/>
</dbReference>
<evidence type="ECO:0000256" key="1">
    <source>
        <dbReference type="ARBA" id="ARBA00006484"/>
    </source>
</evidence>
<protein>
    <submittedName>
        <fullName evidence="3">Ketoreductase</fullName>
    </submittedName>
</protein>
<evidence type="ECO:0000256" key="2">
    <source>
        <dbReference type="ARBA" id="ARBA00023002"/>
    </source>
</evidence>
<dbReference type="PRINTS" id="PR00081">
    <property type="entry name" value="GDHRDH"/>
</dbReference>
<comment type="similarity">
    <text evidence="1">Belongs to the short-chain dehydrogenases/reductases (SDR) family.</text>
</comment>